<gene>
    <name evidence="2" type="ORF">C8N35_10436</name>
</gene>
<dbReference type="Proteomes" id="UP000244081">
    <property type="component" value="Unassembled WGS sequence"/>
</dbReference>
<dbReference type="EMBL" id="QAYG01000004">
    <property type="protein sequence ID" value="PTW60413.1"/>
    <property type="molecule type" value="Genomic_DNA"/>
</dbReference>
<comment type="caution">
    <text evidence="2">The sequence shown here is derived from an EMBL/GenBank/DDBJ whole genome shotgun (WGS) entry which is preliminary data.</text>
</comment>
<keyword evidence="1" id="KW-1133">Transmembrane helix</keyword>
<sequence length="37" mass="3860">MNIIVYAGMAYLITAVIAFAVIGVIVGISSFLSQPSE</sequence>
<name>A0A2T5V9I4_9HYPH</name>
<keyword evidence="3" id="KW-1185">Reference proteome</keyword>
<evidence type="ECO:0000313" key="2">
    <source>
        <dbReference type="EMBL" id="PTW60413.1"/>
    </source>
</evidence>
<evidence type="ECO:0000256" key="1">
    <source>
        <dbReference type="SAM" id="Phobius"/>
    </source>
</evidence>
<organism evidence="2 3">
    <name type="scientific">Breoghania corrubedonensis</name>
    <dbReference type="NCBI Taxonomy" id="665038"/>
    <lineage>
        <taxon>Bacteria</taxon>
        <taxon>Pseudomonadati</taxon>
        <taxon>Pseudomonadota</taxon>
        <taxon>Alphaproteobacteria</taxon>
        <taxon>Hyphomicrobiales</taxon>
        <taxon>Stappiaceae</taxon>
        <taxon>Breoghania</taxon>
    </lineage>
</organism>
<keyword evidence="1" id="KW-0812">Transmembrane</keyword>
<proteinExistence type="predicted"/>
<feature type="transmembrane region" description="Helical" evidence="1">
    <location>
        <begin position="6"/>
        <end position="32"/>
    </location>
</feature>
<keyword evidence="1" id="KW-0472">Membrane</keyword>
<protein>
    <submittedName>
        <fullName evidence="2">Uncharacterized protein</fullName>
    </submittedName>
</protein>
<accession>A0A2T5V9I4</accession>
<evidence type="ECO:0000313" key="3">
    <source>
        <dbReference type="Proteomes" id="UP000244081"/>
    </source>
</evidence>
<reference evidence="2 3" key="1">
    <citation type="submission" date="2018-04" db="EMBL/GenBank/DDBJ databases">
        <title>Genomic Encyclopedia of Archaeal and Bacterial Type Strains, Phase II (KMG-II): from individual species to whole genera.</title>
        <authorList>
            <person name="Goeker M."/>
        </authorList>
    </citation>
    <scope>NUCLEOTIDE SEQUENCE [LARGE SCALE GENOMIC DNA]</scope>
    <source>
        <strain evidence="2 3">DSM 23382</strain>
    </source>
</reference>
<dbReference type="AlphaFoldDB" id="A0A2T5V9I4"/>